<evidence type="ECO:0000313" key="3">
    <source>
        <dbReference type="EMBL" id="VUX04363.1"/>
    </source>
</evidence>
<dbReference type="AlphaFoldDB" id="A0A564TAF5"/>
<feature type="domain" description="DUF4832" evidence="1">
    <location>
        <begin position="199"/>
        <end position="394"/>
    </location>
</feature>
<protein>
    <recommendedName>
        <fullName evidence="5">DUF4874 domain-containing protein</fullName>
    </recommendedName>
</protein>
<evidence type="ECO:0008006" key="5">
    <source>
        <dbReference type="Google" id="ProtNLM"/>
    </source>
</evidence>
<proteinExistence type="predicted"/>
<name>A0A564TAF5_9FIRM</name>
<accession>A0A564TAF5</accession>
<dbReference type="Pfam" id="PF16116">
    <property type="entry name" value="DUF4832"/>
    <property type="match status" value="1"/>
</dbReference>
<dbReference type="Pfam" id="PF16173">
    <property type="entry name" value="DUF4874"/>
    <property type="match status" value="1"/>
</dbReference>
<evidence type="ECO:0000259" key="1">
    <source>
        <dbReference type="Pfam" id="PF16116"/>
    </source>
</evidence>
<dbReference type="InterPro" id="IPR032267">
    <property type="entry name" value="DUF4832"/>
</dbReference>
<dbReference type="EMBL" id="CABHNM010000032">
    <property type="protein sequence ID" value="VUX04363.1"/>
    <property type="molecule type" value="Genomic_DNA"/>
</dbReference>
<dbReference type="RefSeq" id="WP_144100476.1">
    <property type="nucleotide sequence ID" value="NZ_CABHNM010000032.1"/>
</dbReference>
<gene>
    <name evidence="3" type="ORF">DLSSTS7063_01434</name>
</gene>
<evidence type="ECO:0000313" key="4">
    <source>
        <dbReference type="Proteomes" id="UP000398619"/>
    </source>
</evidence>
<reference evidence="3 4" key="1">
    <citation type="submission" date="2019-07" db="EMBL/GenBank/DDBJ databases">
        <authorList>
            <person name="Hibberd C M."/>
            <person name="Gehrig L. J."/>
            <person name="Chang H.-W."/>
            <person name="Venkatesh S."/>
        </authorList>
    </citation>
    <scope>NUCLEOTIDE SEQUENCE [LARGE SCALE GENOMIC DNA]</scope>
    <source>
        <strain evidence="3">Dorea_longicatena_SSTS_Bg7063</strain>
    </source>
</reference>
<feature type="domain" description="DUF4874" evidence="2">
    <location>
        <begin position="25"/>
        <end position="180"/>
    </location>
</feature>
<dbReference type="InterPro" id="IPR032379">
    <property type="entry name" value="DUF4874"/>
</dbReference>
<organism evidence="3 4">
    <name type="scientific">Dorea longicatena</name>
    <dbReference type="NCBI Taxonomy" id="88431"/>
    <lineage>
        <taxon>Bacteria</taxon>
        <taxon>Bacillati</taxon>
        <taxon>Bacillota</taxon>
        <taxon>Clostridia</taxon>
        <taxon>Lachnospirales</taxon>
        <taxon>Lachnospiraceae</taxon>
        <taxon>Dorea</taxon>
    </lineage>
</organism>
<sequence length="445" mass="52188">MILRKNRKRKFQKNRLCESLEDRKNPGRGWYHIYTYDLSEELPELYIACEEETIALLLIDIGQFRKERISEAAMDYLKEILDFFHKHEKKMILRPVYDTTGNSMQREPASTRLIKEHMKQLGTVIETFAPDILVVQGILVGDWGEMHGSKFLSEEYLTELADAYMEAMHGTCFLAVRTPSQWKTIIKSLNERMKKQLVIFNDGILGSETDLGTFRSSEERRNWLKMQADTLSTGPVGGEVVLCQKEYKKASGQIDPYEEKLPDKETKNRKDMEILRKMQLTYLNSTHDQKLLDKWKSQMMNWDGHQTSMYEYIGLHLGYRFIIRDIVWKKNKFLEANVENSGFAEIYEETECVVEFRNASKDPDRAEEKKSECISLDCDARNWKSGTMNRIQIPTDRLNQYIRNVNKQWNEEIEVCLHLRCKQDGRPILFANENAENGVLLGTFR</sequence>
<dbReference type="Proteomes" id="UP000398619">
    <property type="component" value="Unassembled WGS sequence"/>
</dbReference>
<evidence type="ECO:0000259" key="2">
    <source>
        <dbReference type="Pfam" id="PF16173"/>
    </source>
</evidence>